<keyword evidence="1" id="KW-1133">Transmembrane helix</keyword>
<feature type="transmembrane region" description="Helical" evidence="1">
    <location>
        <begin position="36"/>
        <end position="56"/>
    </location>
</feature>
<accession>A0A0J9SGF3</accession>
<reference evidence="2 3" key="1">
    <citation type="submission" date="2011-08" db="EMBL/GenBank/DDBJ databases">
        <title>The Genome Sequence of Plasmodium vivax India VII.</title>
        <authorList>
            <consortium name="The Broad Institute Genome Sequencing Platform"/>
            <consortium name="The Broad Institute Genome Sequencing Center for Infectious Disease"/>
            <person name="Neafsey D."/>
            <person name="Carlton J."/>
            <person name="Barnwell J."/>
            <person name="Collins W."/>
            <person name="Escalante A."/>
            <person name="Mullikin J."/>
            <person name="Saul A."/>
            <person name="Guigo R."/>
            <person name="Camara F."/>
            <person name="Young S.K."/>
            <person name="Zeng Q."/>
            <person name="Gargeya S."/>
            <person name="Fitzgerald M."/>
            <person name="Haas B."/>
            <person name="Abouelleil A."/>
            <person name="Alvarado L."/>
            <person name="Arachchi H.M."/>
            <person name="Berlin A."/>
            <person name="Brown A."/>
            <person name="Chapman S.B."/>
            <person name="Chen Z."/>
            <person name="Dunbar C."/>
            <person name="Freedman E."/>
            <person name="Gearin G."/>
            <person name="Gellesch M."/>
            <person name="Goldberg J."/>
            <person name="Griggs A."/>
            <person name="Gujja S."/>
            <person name="Heiman D."/>
            <person name="Howarth C."/>
            <person name="Larson L."/>
            <person name="Lui A."/>
            <person name="MacDonald P.J.P."/>
            <person name="Montmayeur A."/>
            <person name="Murphy C."/>
            <person name="Neiman D."/>
            <person name="Pearson M."/>
            <person name="Priest M."/>
            <person name="Roberts A."/>
            <person name="Saif S."/>
            <person name="Shea T."/>
            <person name="Shenoy N."/>
            <person name="Sisk P."/>
            <person name="Stolte C."/>
            <person name="Sykes S."/>
            <person name="Wortman J."/>
            <person name="Nusbaum C."/>
            <person name="Birren B."/>
        </authorList>
    </citation>
    <scope>NUCLEOTIDE SEQUENCE [LARGE SCALE GENOMIC DNA]</scope>
    <source>
        <strain evidence="2 3">India VII</strain>
    </source>
</reference>
<dbReference type="Proteomes" id="UP000053562">
    <property type="component" value="Unassembled WGS sequence"/>
</dbReference>
<dbReference type="AlphaFoldDB" id="A0A0J9SGF3"/>
<evidence type="ECO:0000313" key="2">
    <source>
        <dbReference type="EMBL" id="KMZ82044.1"/>
    </source>
</evidence>
<name>A0A0J9SGF3_PLAVI</name>
<proteinExistence type="predicted"/>
<sequence length="75" mass="8679">MNFNKPESTKGKGDSNSLSSKLINQTYTLSIHLCDYIIRPLLFYCFTPFIFGYGLYYNDEFTLNPFKLIPKILIG</sequence>
<protein>
    <recommendedName>
        <fullName evidence="4">Mitochondrial import receptor subunit TOM7</fullName>
    </recommendedName>
</protein>
<dbReference type="OrthoDB" id="368342at2759"/>
<organism evidence="2 3">
    <name type="scientific">Plasmodium vivax India VII</name>
    <dbReference type="NCBI Taxonomy" id="1077284"/>
    <lineage>
        <taxon>Eukaryota</taxon>
        <taxon>Sar</taxon>
        <taxon>Alveolata</taxon>
        <taxon>Apicomplexa</taxon>
        <taxon>Aconoidasida</taxon>
        <taxon>Haemosporida</taxon>
        <taxon>Plasmodiidae</taxon>
        <taxon>Plasmodium</taxon>
        <taxon>Plasmodium (Plasmodium)</taxon>
    </lineage>
</organism>
<keyword evidence="1" id="KW-0812">Transmembrane</keyword>
<gene>
    <name evidence="2" type="ORF">PVIIG_03852</name>
</gene>
<evidence type="ECO:0000313" key="3">
    <source>
        <dbReference type="Proteomes" id="UP000053562"/>
    </source>
</evidence>
<keyword evidence="1" id="KW-0472">Membrane</keyword>
<dbReference type="EMBL" id="KQ234218">
    <property type="protein sequence ID" value="KMZ82044.1"/>
    <property type="molecule type" value="Genomic_DNA"/>
</dbReference>
<evidence type="ECO:0000256" key="1">
    <source>
        <dbReference type="SAM" id="Phobius"/>
    </source>
</evidence>
<evidence type="ECO:0008006" key="4">
    <source>
        <dbReference type="Google" id="ProtNLM"/>
    </source>
</evidence>